<dbReference type="InterPro" id="IPR011055">
    <property type="entry name" value="Dup_hybrid_motif"/>
</dbReference>
<evidence type="ECO:0000313" key="2">
    <source>
        <dbReference type="EMBL" id="MBB6214882.1"/>
    </source>
</evidence>
<dbReference type="Gene3D" id="2.70.70.10">
    <property type="entry name" value="Glucose Permease (Domain IIA)"/>
    <property type="match status" value="1"/>
</dbReference>
<dbReference type="InterPro" id="IPR016047">
    <property type="entry name" value="M23ase_b-sheet_dom"/>
</dbReference>
<dbReference type="RefSeq" id="WP_184308672.1">
    <property type="nucleotide sequence ID" value="NZ_JACHEN010000004.1"/>
</dbReference>
<dbReference type="AlphaFoldDB" id="A0A841KVC9"/>
<feature type="domain" description="M23ase beta-sheet core" evidence="1">
    <location>
        <begin position="146"/>
        <end position="237"/>
    </location>
</feature>
<gene>
    <name evidence="2" type="ORF">HNQ80_000967</name>
</gene>
<protein>
    <submittedName>
        <fullName evidence="2">Murein DD-endopeptidase MepM/ murein hydrolase activator NlpD</fullName>
    </submittedName>
</protein>
<evidence type="ECO:0000313" key="3">
    <source>
        <dbReference type="Proteomes" id="UP000579281"/>
    </source>
</evidence>
<dbReference type="SUPFAM" id="SSF51261">
    <property type="entry name" value="Duplicated hybrid motif"/>
    <property type="match status" value="1"/>
</dbReference>
<dbReference type="PANTHER" id="PTHR21666:SF270">
    <property type="entry name" value="MUREIN HYDROLASE ACTIVATOR ENVC"/>
    <property type="match status" value="1"/>
</dbReference>
<dbReference type="EMBL" id="JACHEN010000004">
    <property type="protein sequence ID" value="MBB6214882.1"/>
    <property type="molecule type" value="Genomic_DNA"/>
</dbReference>
<reference evidence="2 3" key="1">
    <citation type="submission" date="2020-08" db="EMBL/GenBank/DDBJ databases">
        <title>Genomic Encyclopedia of Type Strains, Phase IV (KMG-IV): sequencing the most valuable type-strain genomes for metagenomic binning, comparative biology and taxonomic classification.</title>
        <authorList>
            <person name="Goeker M."/>
        </authorList>
    </citation>
    <scope>NUCLEOTIDE SEQUENCE [LARGE SCALE GENOMIC DNA]</scope>
    <source>
        <strain evidence="2 3">DSM 103526</strain>
    </source>
</reference>
<proteinExistence type="predicted"/>
<dbReference type="Pfam" id="PF01551">
    <property type="entry name" value="Peptidase_M23"/>
    <property type="match status" value="1"/>
</dbReference>
<keyword evidence="2" id="KW-0378">Hydrolase</keyword>
<accession>A0A841KVC9</accession>
<name>A0A841KVC9_9FIRM</name>
<dbReference type="PANTHER" id="PTHR21666">
    <property type="entry name" value="PEPTIDASE-RELATED"/>
    <property type="match status" value="1"/>
</dbReference>
<evidence type="ECO:0000259" key="1">
    <source>
        <dbReference type="Pfam" id="PF01551"/>
    </source>
</evidence>
<comment type="caution">
    <text evidence="2">The sequence shown here is derived from an EMBL/GenBank/DDBJ whole genome shotgun (WGS) entry which is preliminary data.</text>
</comment>
<sequence>MNKSFGRMKYDRPRMSSYPKRISPQLSTMGKGENFYRRTLKKIAICIGIVLLAILMKSINLPFTNKAVDVVKTTLNKELDFKKAGKRVLEYAQTIPSLPRKAASVFNNMGKEKIDGYTLLAPIQGTIVSKHGENIDPVLNTKTYQLGIKVMPRNSRSIISVTDGEIIEVGESESFGKFIKIQHGENVSALYGNCGEIYVNKGENVRSGQEIAKLSNTSDANNLLQFLLWVNDQEVDPEEYINFDKTSL</sequence>
<dbReference type="InterPro" id="IPR050570">
    <property type="entry name" value="Cell_wall_metabolism_enzyme"/>
</dbReference>
<dbReference type="CDD" id="cd12797">
    <property type="entry name" value="M23_peptidase"/>
    <property type="match status" value="1"/>
</dbReference>
<organism evidence="2 3">
    <name type="scientific">Anaerosolibacter carboniphilus</name>
    <dbReference type="NCBI Taxonomy" id="1417629"/>
    <lineage>
        <taxon>Bacteria</taxon>
        <taxon>Bacillati</taxon>
        <taxon>Bacillota</taxon>
        <taxon>Clostridia</taxon>
        <taxon>Peptostreptococcales</taxon>
        <taxon>Thermotaleaceae</taxon>
        <taxon>Anaerosolibacter</taxon>
    </lineage>
</organism>
<keyword evidence="3" id="KW-1185">Reference proteome</keyword>
<dbReference type="GO" id="GO:0004222">
    <property type="term" value="F:metalloendopeptidase activity"/>
    <property type="evidence" value="ECO:0007669"/>
    <property type="project" value="TreeGrafter"/>
</dbReference>
<dbReference type="Proteomes" id="UP000579281">
    <property type="component" value="Unassembled WGS sequence"/>
</dbReference>